<reference evidence="1 2" key="2">
    <citation type="submission" date="2020-07" db="EMBL/GenBank/DDBJ databases">
        <title>Genome assembly of wild tea tree DASZ reveals pedigree and selection history of tea varieties.</title>
        <authorList>
            <person name="Zhang W."/>
        </authorList>
    </citation>
    <scope>NUCLEOTIDE SEQUENCE [LARGE SCALE GENOMIC DNA]</scope>
    <source>
        <strain evidence="2">cv. G240</strain>
        <tissue evidence="1">Leaf</tissue>
    </source>
</reference>
<dbReference type="AlphaFoldDB" id="A0A7J7H847"/>
<comment type="caution">
    <text evidence="1">The sequence shown here is derived from an EMBL/GenBank/DDBJ whole genome shotgun (WGS) entry which is preliminary data.</text>
</comment>
<dbReference type="Proteomes" id="UP000593564">
    <property type="component" value="Unassembled WGS sequence"/>
</dbReference>
<protein>
    <submittedName>
        <fullName evidence="1">Uncharacterized protein</fullName>
    </submittedName>
</protein>
<sequence>MCNLQIFWETYQTSNTHTHTHCHIYSKQTTNPSKRNNEIHIQKSQTQSLTSNETCITTTTLQHIPTATKYAQKLPHQHNFQYAYNAATLTTCTHPTPHNIHTNNSTSFPTSSTCHH</sequence>
<organism evidence="1 2">
    <name type="scientific">Camellia sinensis</name>
    <name type="common">Tea plant</name>
    <name type="synonym">Thea sinensis</name>
    <dbReference type="NCBI Taxonomy" id="4442"/>
    <lineage>
        <taxon>Eukaryota</taxon>
        <taxon>Viridiplantae</taxon>
        <taxon>Streptophyta</taxon>
        <taxon>Embryophyta</taxon>
        <taxon>Tracheophyta</taxon>
        <taxon>Spermatophyta</taxon>
        <taxon>Magnoliopsida</taxon>
        <taxon>eudicotyledons</taxon>
        <taxon>Gunneridae</taxon>
        <taxon>Pentapetalae</taxon>
        <taxon>asterids</taxon>
        <taxon>Ericales</taxon>
        <taxon>Theaceae</taxon>
        <taxon>Camellia</taxon>
    </lineage>
</organism>
<evidence type="ECO:0000313" key="2">
    <source>
        <dbReference type="Proteomes" id="UP000593564"/>
    </source>
</evidence>
<gene>
    <name evidence="1" type="ORF">HYC85_013981</name>
</gene>
<reference evidence="2" key="1">
    <citation type="journal article" date="2020" name="Nat. Commun.">
        <title>Genome assembly of wild tea tree DASZ reveals pedigree and selection history of tea varieties.</title>
        <authorList>
            <person name="Zhang W."/>
            <person name="Zhang Y."/>
            <person name="Qiu H."/>
            <person name="Guo Y."/>
            <person name="Wan H."/>
            <person name="Zhang X."/>
            <person name="Scossa F."/>
            <person name="Alseekh S."/>
            <person name="Zhang Q."/>
            <person name="Wang P."/>
            <person name="Xu L."/>
            <person name="Schmidt M.H."/>
            <person name="Jia X."/>
            <person name="Li D."/>
            <person name="Zhu A."/>
            <person name="Guo F."/>
            <person name="Chen W."/>
            <person name="Ni D."/>
            <person name="Usadel B."/>
            <person name="Fernie A.R."/>
            <person name="Wen W."/>
        </authorList>
    </citation>
    <scope>NUCLEOTIDE SEQUENCE [LARGE SCALE GENOMIC DNA]</scope>
    <source>
        <strain evidence="2">cv. G240</strain>
    </source>
</reference>
<name>A0A7J7H847_CAMSI</name>
<keyword evidence="2" id="KW-1185">Reference proteome</keyword>
<proteinExistence type="predicted"/>
<dbReference type="EMBL" id="JACBKZ010000006">
    <property type="protein sequence ID" value="KAF5948024.1"/>
    <property type="molecule type" value="Genomic_DNA"/>
</dbReference>
<evidence type="ECO:0000313" key="1">
    <source>
        <dbReference type="EMBL" id="KAF5948024.1"/>
    </source>
</evidence>
<accession>A0A7J7H847</accession>